<dbReference type="InterPro" id="IPR047951">
    <property type="entry name" value="Transpos_ISL3"/>
</dbReference>
<dbReference type="PANTHER" id="PTHR33498:SF1">
    <property type="entry name" value="TRANSPOSASE FOR INSERTION SEQUENCE ELEMENT IS1557"/>
    <property type="match status" value="1"/>
</dbReference>
<dbReference type="AlphaFoldDB" id="A0A7W9YLB0"/>
<reference evidence="2 3" key="1">
    <citation type="submission" date="2020-08" db="EMBL/GenBank/DDBJ databases">
        <title>Sequencing the genomes of 1000 actinobacteria strains.</title>
        <authorList>
            <person name="Klenk H.-P."/>
        </authorList>
    </citation>
    <scope>NUCLEOTIDE SEQUENCE [LARGE SCALE GENOMIC DNA]</scope>
    <source>
        <strain evidence="2 3">DSM 46659</strain>
    </source>
</reference>
<dbReference type="PANTHER" id="PTHR33498">
    <property type="entry name" value="TRANSPOSASE FOR INSERTION SEQUENCE ELEMENT IS1557"/>
    <property type="match status" value="1"/>
</dbReference>
<feature type="domain" description="Transposase IS204/IS1001/IS1096/IS1165 zinc-finger" evidence="1">
    <location>
        <begin position="39"/>
        <end position="82"/>
    </location>
</feature>
<evidence type="ECO:0000313" key="2">
    <source>
        <dbReference type="EMBL" id="MBB6174249.1"/>
    </source>
</evidence>
<sequence>MCRSAPRRLLPHLAGVTLDRVEQTPDLIRLHAHPRATNAACPACGSTSIRVHSRYRRRLADTALGTRRTVIDLHVRRFFCDTPACEKRTFAEQITGLTTPYARRTPVLRHVLEKIAIDLADRPGARLARLLGLLIGRSTMLRLSWCCPTRPPPHPVSWGSTTSRCCAAISTARSSSTATPAPPSSCWTGARPNRWPPGCVTTRGWR</sequence>
<protein>
    <recommendedName>
        <fullName evidence="1">Transposase IS204/IS1001/IS1096/IS1165 zinc-finger domain-containing protein</fullName>
    </recommendedName>
</protein>
<comment type="caution">
    <text evidence="2">The sequence shown here is derived from an EMBL/GenBank/DDBJ whole genome shotgun (WGS) entry which is preliminary data.</text>
</comment>
<proteinExistence type="predicted"/>
<name>A0A7W9YLB0_9ACTN</name>
<organism evidence="2 3">
    <name type="scientific">Nocardiopsis mwathae</name>
    <dbReference type="NCBI Taxonomy" id="1472723"/>
    <lineage>
        <taxon>Bacteria</taxon>
        <taxon>Bacillati</taxon>
        <taxon>Actinomycetota</taxon>
        <taxon>Actinomycetes</taxon>
        <taxon>Streptosporangiales</taxon>
        <taxon>Nocardiopsidaceae</taxon>
        <taxon>Nocardiopsis</taxon>
    </lineage>
</organism>
<dbReference type="Pfam" id="PF14690">
    <property type="entry name" value="Zn_ribbon_ISL3"/>
    <property type="match status" value="1"/>
</dbReference>
<dbReference type="EMBL" id="JACHDS010000001">
    <property type="protein sequence ID" value="MBB6174249.1"/>
    <property type="molecule type" value="Genomic_DNA"/>
</dbReference>
<gene>
    <name evidence="2" type="ORF">HNR23_004309</name>
</gene>
<keyword evidence="3" id="KW-1185">Reference proteome</keyword>
<evidence type="ECO:0000313" key="3">
    <source>
        <dbReference type="Proteomes" id="UP000546642"/>
    </source>
</evidence>
<accession>A0A7W9YLB0</accession>
<evidence type="ECO:0000259" key="1">
    <source>
        <dbReference type="Pfam" id="PF14690"/>
    </source>
</evidence>
<dbReference type="InterPro" id="IPR029261">
    <property type="entry name" value="Transposase_Znf"/>
</dbReference>
<dbReference type="Proteomes" id="UP000546642">
    <property type="component" value="Unassembled WGS sequence"/>
</dbReference>